<dbReference type="Proteomes" id="UP001295740">
    <property type="component" value="Unassembled WGS sequence"/>
</dbReference>
<evidence type="ECO:0000313" key="2">
    <source>
        <dbReference type="EMBL" id="CAJ2502200.1"/>
    </source>
</evidence>
<accession>A0AAI8YEW1</accession>
<feature type="compositionally biased region" description="Low complexity" evidence="1">
    <location>
        <begin position="35"/>
        <end position="76"/>
    </location>
</feature>
<protein>
    <submittedName>
        <fullName evidence="2">Uu.00g095940.m01.CDS01</fullName>
    </submittedName>
</protein>
<feature type="region of interest" description="Disordered" evidence="1">
    <location>
        <begin position="11"/>
        <end position="118"/>
    </location>
</feature>
<gene>
    <name evidence="2" type="ORF">KHLLAP_LOCUS2668</name>
</gene>
<dbReference type="EMBL" id="CAUWAG010000004">
    <property type="protein sequence ID" value="CAJ2502200.1"/>
    <property type="molecule type" value="Genomic_DNA"/>
</dbReference>
<feature type="compositionally biased region" description="Polar residues" evidence="1">
    <location>
        <begin position="11"/>
        <end position="34"/>
    </location>
</feature>
<name>A0AAI8YEW1_9PEZI</name>
<organism evidence="2 3">
    <name type="scientific">Anthostomella pinea</name>
    <dbReference type="NCBI Taxonomy" id="933095"/>
    <lineage>
        <taxon>Eukaryota</taxon>
        <taxon>Fungi</taxon>
        <taxon>Dikarya</taxon>
        <taxon>Ascomycota</taxon>
        <taxon>Pezizomycotina</taxon>
        <taxon>Sordariomycetes</taxon>
        <taxon>Xylariomycetidae</taxon>
        <taxon>Xylariales</taxon>
        <taxon>Xylariaceae</taxon>
        <taxon>Anthostomella</taxon>
    </lineage>
</organism>
<sequence length="118" mass="12025">MANAVSHFFSSLMPSYRTASTPAPTHLSSETRTVGSASPAPTATTPARAEATAASAPTGSSAASSSSTSGPDATSPEELRNLRAQFLDKQFGQQGKRKGAKGKGLGVPKSDPTLKFQS</sequence>
<proteinExistence type="predicted"/>
<evidence type="ECO:0000313" key="3">
    <source>
        <dbReference type="Proteomes" id="UP001295740"/>
    </source>
</evidence>
<keyword evidence="3" id="KW-1185">Reference proteome</keyword>
<dbReference type="AlphaFoldDB" id="A0AAI8YEW1"/>
<reference evidence="2" key="1">
    <citation type="submission" date="2023-10" db="EMBL/GenBank/DDBJ databases">
        <authorList>
            <person name="Hackl T."/>
        </authorList>
    </citation>
    <scope>NUCLEOTIDE SEQUENCE</scope>
</reference>
<evidence type="ECO:0000256" key="1">
    <source>
        <dbReference type="SAM" id="MobiDB-lite"/>
    </source>
</evidence>
<comment type="caution">
    <text evidence="2">The sequence shown here is derived from an EMBL/GenBank/DDBJ whole genome shotgun (WGS) entry which is preliminary data.</text>
</comment>